<dbReference type="InterPro" id="IPR051423">
    <property type="entry name" value="CD225/Dispanin"/>
</dbReference>
<dbReference type="Proteomes" id="UP000281406">
    <property type="component" value="Unassembled WGS sequence"/>
</dbReference>
<evidence type="ECO:0008006" key="10">
    <source>
        <dbReference type="Google" id="ProtNLM"/>
    </source>
</evidence>
<comment type="subcellular location">
    <subcellularLocation>
        <location evidence="1">Membrane</location>
    </subcellularLocation>
</comment>
<evidence type="ECO:0000256" key="1">
    <source>
        <dbReference type="ARBA" id="ARBA00004370"/>
    </source>
</evidence>
<dbReference type="EMBL" id="RJVU01051648">
    <property type="protein sequence ID" value="ROL41415.1"/>
    <property type="molecule type" value="Genomic_DNA"/>
</dbReference>
<dbReference type="AlphaFoldDB" id="A0A3N0Y5D0"/>
<accession>A0A3N0Y5D0</accession>
<dbReference type="PANTHER" id="PTHR14948">
    <property type="entry name" value="NG5"/>
    <property type="match status" value="1"/>
</dbReference>
<evidence type="ECO:0000256" key="4">
    <source>
        <dbReference type="ARBA" id="ARBA00022989"/>
    </source>
</evidence>
<comment type="caution">
    <text evidence="8">The sequence shown here is derived from an EMBL/GenBank/DDBJ whole genome shotgun (WGS) entry which is preliminary data.</text>
</comment>
<feature type="compositionally biased region" description="Pro residues" evidence="6">
    <location>
        <begin position="73"/>
        <end position="84"/>
    </location>
</feature>
<evidence type="ECO:0000256" key="5">
    <source>
        <dbReference type="ARBA" id="ARBA00023136"/>
    </source>
</evidence>
<evidence type="ECO:0000256" key="7">
    <source>
        <dbReference type="SAM" id="Phobius"/>
    </source>
</evidence>
<feature type="region of interest" description="Disordered" evidence="6">
    <location>
        <begin position="62"/>
        <end position="93"/>
    </location>
</feature>
<proteinExistence type="inferred from homology"/>
<feature type="transmembrane region" description="Helical" evidence="7">
    <location>
        <begin position="137"/>
        <end position="160"/>
    </location>
</feature>
<keyword evidence="5 7" id="KW-0472">Membrane</keyword>
<dbReference type="GO" id="GO:0016020">
    <property type="term" value="C:membrane"/>
    <property type="evidence" value="ECO:0007669"/>
    <property type="project" value="UniProtKB-SubCell"/>
</dbReference>
<reference evidence="8 9" key="1">
    <citation type="submission" date="2018-10" db="EMBL/GenBank/DDBJ databases">
        <title>Genome assembly for a Yunnan-Guizhou Plateau 3E fish, Anabarilius grahami (Regan), and its evolutionary and genetic applications.</title>
        <authorList>
            <person name="Jiang W."/>
        </authorList>
    </citation>
    <scope>NUCLEOTIDE SEQUENCE [LARGE SCALE GENOMIC DNA]</scope>
    <source>
        <strain evidence="8">AG-KIZ</strain>
        <tissue evidence="8">Muscle</tissue>
    </source>
</reference>
<sequence length="211" mass="22983">MVAPAVTQYDGNSAKVLVPPLQPTTSHLLLPFIAKVYESLNQSTAIHTSLQSTRLRKLQLKSKANNQKMDPSNQPPGATPPPPAYQNKHPGYSPSFLSQPVPQGSYAQGPYPGHTVVPMQPAVNLTFTPLANPEPDYLCYSIFTMMCCCCSFLGIAAMVFSSSTRNANYSGQRVLAEKNSKMARILNHLAVAVGFTIFVLLIIAEFVLKEK</sequence>
<evidence type="ECO:0000256" key="2">
    <source>
        <dbReference type="ARBA" id="ARBA00006843"/>
    </source>
</evidence>
<dbReference type="Pfam" id="PF04505">
    <property type="entry name" value="CD225"/>
    <property type="match status" value="1"/>
</dbReference>
<keyword evidence="9" id="KW-1185">Reference proteome</keyword>
<dbReference type="InterPro" id="IPR007593">
    <property type="entry name" value="CD225/Dispanin_fam"/>
</dbReference>
<evidence type="ECO:0000313" key="9">
    <source>
        <dbReference type="Proteomes" id="UP000281406"/>
    </source>
</evidence>
<dbReference type="OrthoDB" id="6083617at2759"/>
<evidence type="ECO:0000256" key="6">
    <source>
        <dbReference type="SAM" id="MobiDB-lite"/>
    </source>
</evidence>
<comment type="similarity">
    <text evidence="2">Belongs to the CD225/Dispanin family.</text>
</comment>
<keyword evidence="4 7" id="KW-1133">Transmembrane helix</keyword>
<evidence type="ECO:0000256" key="3">
    <source>
        <dbReference type="ARBA" id="ARBA00022692"/>
    </source>
</evidence>
<organism evidence="8 9">
    <name type="scientific">Anabarilius grahami</name>
    <name type="common">Kanglang fish</name>
    <name type="synonym">Barilius grahami</name>
    <dbReference type="NCBI Taxonomy" id="495550"/>
    <lineage>
        <taxon>Eukaryota</taxon>
        <taxon>Metazoa</taxon>
        <taxon>Chordata</taxon>
        <taxon>Craniata</taxon>
        <taxon>Vertebrata</taxon>
        <taxon>Euteleostomi</taxon>
        <taxon>Actinopterygii</taxon>
        <taxon>Neopterygii</taxon>
        <taxon>Teleostei</taxon>
        <taxon>Ostariophysi</taxon>
        <taxon>Cypriniformes</taxon>
        <taxon>Xenocyprididae</taxon>
        <taxon>Xenocypridinae</taxon>
        <taxon>Xenocypridinae incertae sedis</taxon>
        <taxon>Anabarilius</taxon>
    </lineage>
</organism>
<dbReference type="PANTHER" id="PTHR14948:SF46">
    <property type="entry name" value="DISPANIN SUBFAMILY A MEMBER 2B-LIKE-RELATED"/>
    <property type="match status" value="1"/>
</dbReference>
<keyword evidence="3 7" id="KW-0812">Transmembrane</keyword>
<protein>
    <recommendedName>
        <fullName evidence="10">Synapse differentiation-inducing gene protein 1-like</fullName>
    </recommendedName>
</protein>
<name>A0A3N0Y5D0_ANAGA</name>
<evidence type="ECO:0000313" key="8">
    <source>
        <dbReference type="EMBL" id="ROL41415.1"/>
    </source>
</evidence>
<gene>
    <name evidence="8" type="ORF">DPX16_6813</name>
</gene>
<feature type="transmembrane region" description="Helical" evidence="7">
    <location>
        <begin position="185"/>
        <end position="208"/>
    </location>
</feature>